<name>A0A7G6YA98_9MICO</name>
<dbReference type="Pfam" id="PF00857">
    <property type="entry name" value="Isochorismatase"/>
    <property type="match status" value="1"/>
</dbReference>
<dbReference type="Proteomes" id="UP000515511">
    <property type="component" value="Chromosome"/>
</dbReference>
<dbReference type="KEGG" id="lse:F1C12_09920"/>
<evidence type="ECO:0000256" key="1">
    <source>
        <dbReference type="ARBA" id="ARBA00022801"/>
    </source>
</evidence>
<dbReference type="InterPro" id="IPR036380">
    <property type="entry name" value="Isochorismatase-like_sf"/>
</dbReference>
<keyword evidence="1 3" id="KW-0378">Hydrolase</keyword>
<accession>A0A7G6YA98</accession>
<dbReference type="PANTHER" id="PTHR43540">
    <property type="entry name" value="PEROXYUREIDOACRYLATE/UREIDOACRYLATE AMIDOHYDROLASE-RELATED"/>
    <property type="match status" value="1"/>
</dbReference>
<dbReference type="SUPFAM" id="SSF52499">
    <property type="entry name" value="Isochorismatase-like hydrolases"/>
    <property type="match status" value="1"/>
</dbReference>
<evidence type="ECO:0000313" key="3">
    <source>
        <dbReference type="EMBL" id="QNE35413.1"/>
    </source>
</evidence>
<dbReference type="InterPro" id="IPR050272">
    <property type="entry name" value="Isochorismatase-like_hydrls"/>
</dbReference>
<dbReference type="RefSeq" id="WP_185278574.1">
    <property type="nucleotide sequence ID" value="NZ_CP043641.1"/>
</dbReference>
<gene>
    <name evidence="3" type="ORF">F1C12_09920</name>
</gene>
<dbReference type="CDD" id="cd00431">
    <property type="entry name" value="cysteine_hydrolases"/>
    <property type="match status" value="1"/>
</dbReference>
<dbReference type="AlphaFoldDB" id="A0A7G6YA98"/>
<reference evidence="4" key="1">
    <citation type="submission" date="2019-09" db="EMBL/GenBank/DDBJ databases">
        <title>Antimicrobial potential of Antarctic Bacteria.</title>
        <authorList>
            <person name="Benaud N."/>
            <person name="Edwards R.J."/>
            <person name="Ferrari B.C."/>
        </authorList>
    </citation>
    <scope>NUCLEOTIDE SEQUENCE [LARGE SCALE GENOMIC DNA]</scope>
    <source>
        <strain evidence="4">INR9</strain>
    </source>
</reference>
<proteinExistence type="predicted"/>
<dbReference type="Gene3D" id="3.40.50.850">
    <property type="entry name" value="Isochorismatase-like"/>
    <property type="match status" value="1"/>
</dbReference>
<protein>
    <submittedName>
        <fullName evidence="3">Cysteine hydrolase</fullName>
    </submittedName>
</protein>
<feature type="domain" description="Isochorismatase-like" evidence="2">
    <location>
        <begin position="11"/>
        <end position="191"/>
    </location>
</feature>
<organism evidence="3 4">
    <name type="scientific">Leifsonia shinshuensis</name>
    <dbReference type="NCBI Taxonomy" id="150026"/>
    <lineage>
        <taxon>Bacteria</taxon>
        <taxon>Bacillati</taxon>
        <taxon>Actinomycetota</taxon>
        <taxon>Actinomycetes</taxon>
        <taxon>Micrococcales</taxon>
        <taxon>Microbacteriaceae</taxon>
        <taxon>Leifsonia</taxon>
    </lineage>
</organism>
<sequence>MSLEPLNPASTALLVLDMHQSVVSDGPVAEHLAEQDQVSHIVALLSTARATGAEVIHVHHKSATGIRPGGMITPLFKELAEYDDLQDGADGMDVVPGLEPLDGEIVVHKQRVSAFTGTDLELTLRAGAIDSLILTGTYTNLSVESTARYAADLGYRVVLASDALSSVSAEWHEGALAHGLSMLCDVATTADVVEALDR</sequence>
<evidence type="ECO:0000259" key="2">
    <source>
        <dbReference type="Pfam" id="PF00857"/>
    </source>
</evidence>
<dbReference type="GO" id="GO:0016787">
    <property type="term" value="F:hydrolase activity"/>
    <property type="evidence" value="ECO:0007669"/>
    <property type="project" value="UniProtKB-KW"/>
</dbReference>
<dbReference type="EMBL" id="CP043641">
    <property type="protein sequence ID" value="QNE35413.1"/>
    <property type="molecule type" value="Genomic_DNA"/>
</dbReference>
<evidence type="ECO:0000313" key="4">
    <source>
        <dbReference type="Proteomes" id="UP000515511"/>
    </source>
</evidence>
<dbReference type="InterPro" id="IPR000868">
    <property type="entry name" value="Isochorismatase-like_dom"/>
</dbReference>